<dbReference type="SUPFAM" id="SSF82866">
    <property type="entry name" value="Multidrug efflux transporter AcrB transmembrane domain"/>
    <property type="match status" value="1"/>
</dbReference>
<dbReference type="InterPro" id="IPR001036">
    <property type="entry name" value="Acrflvin-R"/>
</dbReference>
<keyword evidence="3" id="KW-1185">Reference proteome</keyword>
<evidence type="ECO:0000256" key="1">
    <source>
        <dbReference type="SAM" id="Phobius"/>
    </source>
</evidence>
<reference evidence="3" key="1">
    <citation type="submission" date="2016-10" db="EMBL/GenBank/DDBJ databases">
        <authorList>
            <person name="Varghese N."/>
            <person name="Submissions S."/>
        </authorList>
    </citation>
    <scope>NUCLEOTIDE SEQUENCE [LARGE SCALE GENOMIC DNA]</scope>
    <source>
        <strain evidence="3">DSM 17038</strain>
    </source>
</reference>
<accession>A0A1I2SM95</accession>
<dbReference type="AlphaFoldDB" id="A0A1I2SM95"/>
<sequence>MLIGIVVSNAILLIDRLNLLCSRGYDLHAAIMEGAHNRVRPILMTKLTAILALLPLALNFGEGSDLESTMAVVVIFGLIFHTLITLVLVPVLYSLFENTHI</sequence>
<keyword evidence="1" id="KW-1133">Transmembrane helix</keyword>
<dbReference type="RefSeq" id="WP_092471043.1">
    <property type="nucleotide sequence ID" value="NZ_FOOX01000006.1"/>
</dbReference>
<name>A0A1I2SM95_9FIRM</name>
<dbReference type="PANTHER" id="PTHR32063:SF0">
    <property type="entry name" value="SWARMING MOTILITY PROTEIN SWRC"/>
    <property type="match status" value="1"/>
</dbReference>
<gene>
    <name evidence="2" type="ORF">SAMN05660649_01910</name>
</gene>
<organism evidence="2 3">
    <name type="scientific">Desulfotruncus arcticus DSM 17038</name>
    <dbReference type="NCBI Taxonomy" id="1121424"/>
    <lineage>
        <taxon>Bacteria</taxon>
        <taxon>Bacillati</taxon>
        <taxon>Bacillota</taxon>
        <taxon>Clostridia</taxon>
        <taxon>Eubacteriales</taxon>
        <taxon>Desulfallaceae</taxon>
        <taxon>Desulfotruncus</taxon>
    </lineage>
</organism>
<dbReference type="Pfam" id="PF00873">
    <property type="entry name" value="ACR_tran"/>
    <property type="match status" value="1"/>
</dbReference>
<feature type="transmembrane region" description="Helical" evidence="1">
    <location>
        <begin position="41"/>
        <end position="58"/>
    </location>
</feature>
<feature type="transmembrane region" description="Helical" evidence="1">
    <location>
        <begin position="70"/>
        <end position="96"/>
    </location>
</feature>
<dbReference type="GO" id="GO:0042910">
    <property type="term" value="F:xenobiotic transmembrane transporter activity"/>
    <property type="evidence" value="ECO:0007669"/>
    <property type="project" value="TreeGrafter"/>
</dbReference>
<protein>
    <submittedName>
        <fullName evidence="2">AcrB/AcrD/AcrF family protein</fullName>
    </submittedName>
</protein>
<evidence type="ECO:0000313" key="3">
    <source>
        <dbReference type="Proteomes" id="UP000199337"/>
    </source>
</evidence>
<proteinExistence type="predicted"/>
<keyword evidence="1" id="KW-0812">Transmembrane</keyword>
<dbReference type="Proteomes" id="UP000199337">
    <property type="component" value="Unassembled WGS sequence"/>
</dbReference>
<dbReference type="PANTHER" id="PTHR32063">
    <property type="match status" value="1"/>
</dbReference>
<dbReference type="STRING" id="341036.SAMN05660649_01910"/>
<dbReference type="GO" id="GO:0005886">
    <property type="term" value="C:plasma membrane"/>
    <property type="evidence" value="ECO:0007669"/>
    <property type="project" value="TreeGrafter"/>
</dbReference>
<keyword evidence="1" id="KW-0472">Membrane</keyword>
<dbReference type="Gene3D" id="1.20.1640.10">
    <property type="entry name" value="Multidrug efflux transporter AcrB transmembrane domain"/>
    <property type="match status" value="1"/>
</dbReference>
<dbReference type="EMBL" id="FOOX01000006">
    <property type="protein sequence ID" value="SFG54005.1"/>
    <property type="molecule type" value="Genomic_DNA"/>
</dbReference>
<dbReference type="OrthoDB" id="9757876at2"/>
<evidence type="ECO:0000313" key="2">
    <source>
        <dbReference type="EMBL" id="SFG54005.1"/>
    </source>
</evidence>